<sequence>MEMFQLKVTAIREVAAGIHEYTLSDPEGGDLPAFTPGAHIHVAVPSGGTRQYSLLNDPAERSAYRIAIKLEAEGKGGSTSFIAATAAGDSVEVSAPVNDFELRGDGERIVLIAGGIGITPILSMAQYLLRTAAKPFEMIYLTREPGQTAYLDEVVNGPLAPHVTLHHDMGDPANSLDLAALLAEQNGAVLYCCGPTGLLHAVRAASQHWERGSVRFEDFGTTPAAPAEDEDGFQVRLEGGDQSYWVPEDKSILDVLNEAGLDMPSSCESGTCGTCRMRLVEGEADHRDLVLFDDEMDDSIIICCSRAKSREITIGFPA</sequence>
<dbReference type="Gene3D" id="3.40.50.80">
    <property type="entry name" value="Nucleotide-binding domain of ferredoxin-NADP reductase (FNR) module"/>
    <property type="match status" value="1"/>
</dbReference>
<keyword evidence="10" id="KW-1185">Reference proteome</keyword>
<dbReference type="PROSITE" id="PS51384">
    <property type="entry name" value="FAD_FR"/>
    <property type="match status" value="1"/>
</dbReference>
<dbReference type="SUPFAM" id="SSF63380">
    <property type="entry name" value="Riboflavin synthase domain-like"/>
    <property type="match status" value="1"/>
</dbReference>
<evidence type="ECO:0000259" key="7">
    <source>
        <dbReference type="PROSITE" id="PS51085"/>
    </source>
</evidence>
<keyword evidence="4" id="KW-0560">Oxidoreductase</keyword>
<dbReference type="PANTHER" id="PTHR47354">
    <property type="entry name" value="NADH OXIDOREDUCTASE HCR"/>
    <property type="match status" value="1"/>
</dbReference>
<evidence type="ECO:0000256" key="6">
    <source>
        <dbReference type="ARBA" id="ARBA00023014"/>
    </source>
</evidence>
<evidence type="ECO:0000256" key="1">
    <source>
        <dbReference type="ARBA" id="ARBA00022630"/>
    </source>
</evidence>
<dbReference type="InterPro" id="IPR006058">
    <property type="entry name" value="2Fe2S_fd_BS"/>
</dbReference>
<evidence type="ECO:0000256" key="5">
    <source>
        <dbReference type="ARBA" id="ARBA00023004"/>
    </source>
</evidence>
<dbReference type="InterPro" id="IPR013121">
    <property type="entry name" value="Fe_red_NAD-bd_6"/>
</dbReference>
<dbReference type="Pfam" id="PF00111">
    <property type="entry name" value="Fer2"/>
    <property type="match status" value="1"/>
</dbReference>
<name>A0ABQ5LYR0_9RHOB</name>
<dbReference type="CDD" id="cd06185">
    <property type="entry name" value="PDR_like"/>
    <property type="match status" value="1"/>
</dbReference>
<dbReference type="InterPro" id="IPR017927">
    <property type="entry name" value="FAD-bd_FR_type"/>
</dbReference>
<feature type="domain" description="2Fe-2S ferredoxin-type" evidence="7">
    <location>
        <begin position="233"/>
        <end position="318"/>
    </location>
</feature>
<dbReference type="SUPFAM" id="SSF52343">
    <property type="entry name" value="Ferredoxin reductase-like, C-terminal NADP-linked domain"/>
    <property type="match status" value="1"/>
</dbReference>
<dbReference type="Gene3D" id="2.40.30.10">
    <property type="entry name" value="Translation factors"/>
    <property type="match status" value="1"/>
</dbReference>
<dbReference type="Pfam" id="PF00970">
    <property type="entry name" value="FAD_binding_6"/>
    <property type="match status" value="1"/>
</dbReference>
<evidence type="ECO:0000256" key="2">
    <source>
        <dbReference type="ARBA" id="ARBA00022714"/>
    </source>
</evidence>
<dbReference type="Pfam" id="PF08030">
    <property type="entry name" value="NAD_binding_6"/>
    <property type="match status" value="1"/>
</dbReference>
<gene>
    <name evidence="9" type="ORF">STA1M1_39880</name>
</gene>
<evidence type="ECO:0000256" key="3">
    <source>
        <dbReference type="ARBA" id="ARBA00022723"/>
    </source>
</evidence>
<proteinExistence type="predicted"/>
<comment type="caution">
    <text evidence="9">The sequence shown here is derived from an EMBL/GenBank/DDBJ whole genome shotgun (WGS) entry which is preliminary data.</text>
</comment>
<organism evidence="9 10">
    <name type="scientific">Sinisalibacter aestuarii</name>
    <dbReference type="NCBI Taxonomy" id="2949426"/>
    <lineage>
        <taxon>Bacteria</taxon>
        <taxon>Pseudomonadati</taxon>
        <taxon>Pseudomonadota</taxon>
        <taxon>Alphaproteobacteria</taxon>
        <taxon>Rhodobacterales</taxon>
        <taxon>Roseobacteraceae</taxon>
        <taxon>Sinisalibacter</taxon>
    </lineage>
</organism>
<evidence type="ECO:0000259" key="8">
    <source>
        <dbReference type="PROSITE" id="PS51384"/>
    </source>
</evidence>
<dbReference type="InterPro" id="IPR039261">
    <property type="entry name" value="FNR_nucleotide-bd"/>
</dbReference>
<accession>A0ABQ5LYR0</accession>
<dbReference type="InterPro" id="IPR050415">
    <property type="entry name" value="MRET"/>
</dbReference>
<dbReference type="InterPro" id="IPR001041">
    <property type="entry name" value="2Fe-2S_ferredoxin-type"/>
</dbReference>
<dbReference type="PROSITE" id="PS51085">
    <property type="entry name" value="2FE2S_FER_2"/>
    <property type="match status" value="1"/>
</dbReference>
<evidence type="ECO:0000313" key="10">
    <source>
        <dbReference type="Proteomes" id="UP001144205"/>
    </source>
</evidence>
<dbReference type="EMBL" id="BROH01000018">
    <property type="protein sequence ID" value="GKY90119.1"/>
    <property type="molecule type" value="Genomic_DNA"/>
</dbReference>
<keyword evidence="6" id="KW-0411">Iron-sulfur</keyword>
<dbReference type="Gene3D" id="3.10.20.30">
    <property type="match status" value="1"/>
</dbReference>
<dbReference type="InterPro" id="IPR036010">
    <property type="entry name" value="2Fe-2S_ferredoxin-like_sf"/>
</dbReference>
<dbReference type="CDD" id="cd00207">
    <property type="entry name" value="fer2"/>
    <property type="match status" value="1"/>
</dbReference>
<dbReference type="PANTHER" id="PTHR47354:SF1">
    <property type="entry name" value="CARNITINE MONOOXYGENASE REDUCTASE SUBUNIT"/>
    <property type="match status" value="1"/>
</dbReference>
<keyword evidence="5" id="KW-0408">Iron</keyword>
<reference evidence="9" key="1">
    <citation type="journal article" date="2023" name="Int. J. Syst. Evol. Microbiol.">
        <title>Sinisalibacter aestuarii sp. nov., isolated from estuarine sediment of the Arakawa River.</title>
        <authorList>
            <person name="Arafat S.T."/>
            <person name="Hirano S."/>
            <person name="Sato A."/>
            <person name="Takeuchi K."/>
            <person name="Yasuda T."/>
            <person name="Terahara T."/>
            <person name="Hamada M."/>
            <person name="Kobayashi T."/>
        </authorList>
    </citation>
    <scope>NUCLEOTIDE SEQUENCE</scope>
    <source>
        <strain evidence="9">B-399</strain>
    </source>
</reference>
<keyword evidence="1" id="KW-0285">Flavoprotein</keyword>
<evidence type="ECO:0000313" key="9">
    <source>
        <dbReference type="EMBL" id="GKY90119.1"/>
    </source>
</evidence>
<dbReference type="InterPro" id="IPR017938">
    <property type="entry name" value="Riboflavin_synthase-like_b-brl"/>
</dbReference>
<dbReference type="PROSITE" id="PS00197">
    <property type="entry name" value="2FE2S_FER_1"/>
    <property type="match status" value="1"/>
</dbReference>
<feature type="domain" description="FAD-binding FR-type" evidence="8">
    <location>
        <begin position="1"/>
        <end position="103"/>
    </location>
</feature>
<protein>
    <submittedName>
        <fullName evidence="9">Iron-sulfur protein</fullName>
    </submittedName>
</protein>
<dbReference type="InterPro" id="IPR008333">
    <property type="entry name" value="Cbr1-like_FAD-bd_dom"/>
</dbReference>
<dbReference type="PRINTS" id="PR00409">
    <property type="entry name" value="PHDIOXRDTASE"/>
</dbReference>
<dbReference type="InterPro" id="IPR012675">
    <property type="entry name" value="Beta-grasp_dom_sf"/>
</dbReference>
<dbReference type="SUPFAM" id="SSF54292">
    <property type="entry name" value="2Fe-2S ferredoxin-like"/>
    <property type="match status" value="1"/>
</dbReference>
<dbReference type="Proteomes" id="UP001144205">
    <property type="component" value="Unassembled WGS sequence"/>
</dbReference>
<keyword evidence="3" id="KW-0479">Metal-binding</keyword>
<keyword evidence="2" id="KW-0001">2Fe-2S</keyword>
<dbReference type="RefSeq" id="WP_281844014.1">
    <property type="nucleotide sequence ID" value="NZ_BROH01000018.1"/>
</dbReference>
<evidence type="ECO:0000256" key="4">
    <source>
        <dbReference type="ARBA" id="ARBA00023002"/>
    </source>
</evidence>